<evidence type="ECO:0000259" key="2">
    <source>
        <dbReference type="Pfam" id="PF01037"/>
    </source>
</evidence>
<organism evidence="3 4">
    <name type="scientific">Intrasporangium chromatireducens Q5-1</name>
    <dbReference type="NCBI Taxonomy" id="584657"/>
    <lineage>
        <taxon>Bacteria</taxon>
        <taxon>Bacillati</taxon>
        <taxon>Actinomycetota</taxon>
        <taxon>Actinomycetes</taxon>
        <taxon>Micrococcales</taxon>
        <taxon>Intrasporangiaceae</taxon>
        <taxon>Intrasporangium</taxon>
    </lineage>
</organism>
<accession>W9GQ12</accession>
<feature type="domain" description="Transcription regulator AsnC/Lrp ligand binding" evidence="2">
    <location>
        <begin position="1"/>
        <end position="56"/>
    </location>
</feature>
<feature type="region of interest" description="Disordered" evidence="1">
    <location>
        <begin position="58"/>
        <end position="77"/>
    </location>
</feature>
<dbReference type="Gene3D" id="3.30.70.920">
    <property type="match status" value="1"/>
</dbReference>
<evidence type="ECO:0000313" key="3">
    <source>
        <dbReference type="EMBL" id="EWT07127.1"/>
    </source>
</evidence>
<proteinExistence type="predicted"/>
<dbReference type="InterPro" id="IPR011008">
    <property type="entry name" value="Dimeric_a/b-barrel"/>
</dbReference>
<sequence length="77" mass="8592">MAEVPQIVEGQRLFGEPDYLLRVVSRDLAAYKLLYDSVLSKLPGLRVPNSTVVMKETLPRRPLPVPPHKAATPRRGS</sequence>
<gene>
    <name evidence="3" type="ORF">N864_10870</name>
</gene>
<dbReference type="EMBL" id="AWQS01000020">
    <property type="protein sequence ID" value="EWT07127.1"/>
    <property type="molecule type" value="Genomic_DNA"/>
</dbReference>
<dbReference type="PATRIC" id="fig|584657.3.peg.878"/>
<name>W9GQ12_9MICO</name>
<dbReference type="Pfam" id="PF01037">
    <property type="entry name" value="AsnC_trans_reg"/>
    <property type="match status" value="1"/>
</dbReference>
<dbReference type="InterPro" id="IPR019887">
    <property type="entry name" value="Tscrpt_reg_AsnC/Lrp_C"/>
</dbReference>
<protein>
    <submittedName>
        <fullName evidence="3">AsnC family transcriptional regulator</fullName>
    </submittedName>
</protein>
<evidence type="ECO:0000256" key="1">
    <source>
        <dbReference type="SAM" id="MobiDB-lite"/>
    </source>
</evidence>
<keyword evidence="4" id="KW-1185">Reference proteome</keyword>
<comment type="caution">
    <text evidence="3">The sequence shown here is derived from an EMBL/GenBank/DDBJ whole genome shotgun (WGS) entry which is preliminary data.</text>
</comment>
<dbReference type="AlphaFoldDB" id="W9GQ12"/>
<dbReference type="Proteomes" id="UP000019494">
    <property type="component" value="Unassembled WGS sequence"/>
</dbReference>
<reference evidence="4" key="1">
    <citation type="submission" date="2013-08" db="EMBL/GenBank/DDBJ databases">
        <title>Intrasporangium oryzae NRRL B-24470.</title>
        <authorList>
            <person name="Liu H."/>
            <person name="Wang G."/>
        </authorList>
    </citation>
    <scope>NUCLEOTIDE SEQUENCE [LARGE SCALE GENOMIC DNA]</scope>
    <source>
        <strain evidence="4">Q5-1</strain>
    </source>
</reference>
<dbReference type="SUPFAM" id="SSF54909">
    <property type="entry name" value="Dimeric alpha+beta barrel"/>
    <property type="match status" value="1"/>
</dbReference>
<evidence type="ECO:0000313" key="4">
    <source>
        <dbReference type="Proteomes" id="UP000019494"/>
    </source>
</evidence>